<protein>
    <submittedName>
        <fullName evidence="1">Uncharacterized protein</fullName>
    </submittedName>
</protein>
<dbReference type="HOGENOM" id="CLU_1974833_0_0_1"/>
<keyword evidence="2" id="KW-1185">Reference proteome</keyword>
<dbReference type="InParanoid" id="A0DBU1"/>
<proteinExistence type="predicted"/>
<accession>A0DBU1</accession>
<sequence>MQSSLCSLNNLPKANGANNVQSDISSTEFTINDLRPNQLKHEVLLAEFKGVTKRFRNIQNQQQLKLKDLYYLSNEPLTLIAISNSKEGKLTNPTFVEFIKKPTTQSEKKFGPWNRNQQREELTDVVL</sequence>
<dbReference type="EMBL" id="CT868373">
    <property type="protein sequence ID" value="CAK80508.1"/>
    <property type="molecule type" value="Genomic_DNA"/>
</dbReference>
<dbReference type="RefSeq" id="XP_001447905.1">
    <property type="nucleotide sequence ID" value="XM_001447868.1"/>
</dbReference>
<evidence type="ECO:0000313" key="1">
    <source>
        <dbReference type="EMBL" id="CAK80508.1"/>
    </source>
</evidence>
<dbReference type="GeneID" id="5033690"/>
<dbReference type="Proteomes" id="UP000000600">
    <property type="component" value="Unassembled WGS sequence"/>
</dbReference>
<dbReference type="KEGG" id="ptm:GSPATT00039404001"/>
<organism evidence="1 2">
    <name type="scientific">Paramecium tetraurelia</name>
    <dbReference type="NCBI Taxonomy" id="5888"/>
    <lineage>
        <taxon>Eukaryota</taxon>
        <taxon>Sar</taxon>
        <taxon>Alveolata</taxon>
        <taxon>Ciliophora</taxon>
        <taxon>Intramacronucleata</taxon>
        <taxon>Oligohymenophorea</taxon>
        <taxon>Peniculida</taxon>
        <taxon>Parameciidae</taxon>
        <taxon>Paramecium</taxon>
    </lineage>
</organism>
<evidence type="ECO:0000313" key="2">
    <source>
        <dbReference type="Proteomes" id="UP000000600"/>
    </source>
</evidence>
<dbReference type="AlphaFoldDB" id="A0DBU1"/>
<reference evidence="1 2" key="1">
    <citation type="journal article" date="2006" name="Nature">
        <title>Global trends of whole-genome duplications revealed by the ciliate Paramecium tetraurelia.</title>
        <authorList>
            <consortium name="Genoscope"/>
            <person name="Aury J.-M."/>
            <person name="Jaillon O."/>
            <person name="Duret L."/>
            <person name="Noel B."/>
            <person name="Jubin C."/>
            <person name="Porcel B.M."/>
            <person name="Segurens B."/>
            <person name="Daubin V."/>
            <person name="Anthouard V."/>
            <person name="Aiach N."/>
            <person name="Arnaiz O."/>
            <person name="Billaut A."/>
            <person name="Beisson J."/>
            <person name="Blanc I."/>
            <person name="Bouhouche K."/>
            <person name="Camara F."/>
            <person name="Duharcourt S."/>
            <person name="Guigo R."/>
            <person name="Gogendeau D."/>
            <person name="Katinka M."/>
            <person name="Keller A.-M."/>
            <person name="Kissmehl R."/>
            <person name="Klotz C."/>
            <person name="Koll F."/>
            <person name="Le Moue A."/>
            <person name="Lepere C."/>
            <person name="Malinsky S."/>
            <person name="Nowacki M."/>
            <person name="Nowak J.K."/>
            <person name="Plattner H."/>
            <person name="Poulain J."/>
            <person name="Ruiz F."/>
            <person name="Serrano V."/>
            <person name="Zagulski M."/>
            <person name="Dessen P."/>
            <person name="Betermier M."/>
            <person name="Weissenbach J."/>
            <person name="Scarpelli C."/>
            <person name="Schachter V."/>
            <person name="Sperling L."/>
            <person name="Meyer E."/>
            <person name="Cohen J."/>
            <person name="Wincker P."/>
        </authorList>
    </citation>
    <scope>NUCLEOTIDE SEQUENCE [LARGE SCALE GENOMIC DNA]</scope>
    <source>
        <strain evidence="1 2">Stock d4-2</strain>
    </source>
</reference>
<name>A0DBU1_PARTE</name>
<gene>
    <name evidence="1" type="ORF">GSPATT00039404001</name>
</gene>